<evidence type="ECO:0000256" key="1">
    <source>
        <dbReference type="SAM" id="MobiDB-lite"/>
    </source>
</evidence>
<dbReference type="EMBL" id="CP108140">
    <property type="protein sequence ID" value="WTP91519.1"/>
    <property type="molecule type" value="Genomic_DNA"/>
</dbReference>
<sequence length="176" mass="19901">MGTRTRRPVSLVEAEQRRLQAADLFEQGMRQNKVAEVLGASRQAVSLWHRAWREGASDALLSTGPGGNSYLSAEQEAELEVLLRAGPVEHGWEDQRWTLARIGRLIEERFGVTYELSGVWRLLDRLGWSWQVPKVRAIERNEEANWCTQTWPAASHLRMSRQPADGSASRMRPGPG</sequence>
<dbReference type="Pfam" id="PF13592">
    <property type="entry name" value="HTH_33"/>
    <property type="match status" value="1"/>
</dbReference>
<organism evidence="3">
    <name type="scientific">Streptomyces sp. NBC_00180</name>
    <dbReference type="NCBI Taxonomy" id="2903632"/>
    <lineage>
        <taxon>Bacteria</taxon>
        <taxon>Bacillati</taxon>
        <taxon>Actinomycetota</taxon>
        <taxon>Actinomycetes</taxon>
        <taxon>Kitasatosporales</taxon>
        <taxon>Streptomycetaceae</taxon>
        <taxon>Streptomyces</taxon>
    </lineage>
</organism>
<dbReference type="InterPro" id="IPR009057">
    <property type="entry name" value="Homeodomain-like_sf"/>
</dbReference>
<accession>A0AAU1ICQ5</accession>
<feature type="domain" description="Winged helix-turn helix" evidence="2">
    <location>
        <begin position="93"/>
        <end position="144"/>
    </location>
</feature>
<dbReference type="InterPro" id="IPR025959">
    <property type="entry name" value="Winged_HTH_dom"/>
</dbReference>
<reference evidence="3" key="1">
    <citation type="submission" date="2022-10" db="EMBL/GenBank/DDBJ databases">
        <title>The complete genomes of actinobacterial strains from the NBC collection.</title>
        <authorList>
            <person name="Joergensen T.S."/>
            <person name="Alvarez Arevalo M."/>
            <person name="Sterndorff E.B."/>
            <person name="Faurdal D."/>
            <person name="Vuksanovic O."/>
            <person name="Mourched A.-S."/>
            <person name="Charusanti P."/>
            <person name="Shaw S."/>
            <person name="Blin K."/>
            <person name="Weber T."/>
        </authorList>
    </citation>
    <scope>NUCLEOTIDE SEQUENCE</scope>
    <source>
        <strain evidence="3">NBC 00180</strain>
    </source>
</reference>
<evidence type="ECO:0000313" key="3">
    <source>
        <dbReference type="EMBL" id="WTP91519.1"/>
    </source>
</evidence>
<dbReference type="AlphaFoldDB" id="A0AAU1ICQ5"/>
<gene>
    <name evidence="3" type="ORF">OG477_42450</name>
</gene>
<proteinExistence type="predicted"/>
<feature type="region of interest" description="Disordered" evidence="1">
    <location>
        <begin position="157"/>
        <end position="176"/>
    </location>
</feature>
<name>A0AAU1ICQ5_9ACTN</name>
<evidence type="ECO:0000259" key="2">
    <source>
        <dbReference type="Pfam" id="PF13592"/>
    </source>
</evidence>
<protein>
    <submittedName>
        <fullName evidence="3">Winged helix-turn-helix domain-containing protein</fullName>
    </submittedName>
</protein>
<dbReference type="Pfam" id="PF13384">
    <property type="entry name" value="HTH_23"/>
    <property type="match status" value="1"/>
</dbReference>
<dbReference type="SUPFAM" id="SSF46689">
    <property type="entry name" value="Homeodomain-like"/>
    <property type="match status" value="1"/>
</dbReference>